<accession>A0A6G1KYP0</accession>
<dbReference type="EMBL" id="ML995896">
    <property type="protein sequence ID" value="KAF2765278.1"/>
    <property type="molecule type" value="Genomic_DNA"/>
</dbReference>
<name>A0A6G1KYP0_9PEZI</name>
<keyword evidence="2" id="KW-1185">Reference proteome</keyword>
<proteinExistence type="predicted"/>
<sequence length="88" mass="10558">MPYSEFSMQNNVDNNLRRAKTTKLRGHFEVKRDIVLVMADDEASLPEVLTGMVFSLQTDPWRYEVDWWKRFVDVDLSFLECLDRKWLD</sequence>
<evidence type="ECO:0000313" key="1">
    <source>
        <dbReference type="EMBL" id="KAF2765278.1"/>
    </source>
</evidence>
<dbReference type="OrthoDB" id="5326588at2759"/>
<reference evidence="1" key="1">
    <citation type="journal article" date="2020" name="Stud. Mycol.">
        <title>101 Dothideomycetes genomes: a test case for predicting lifestyles and emergence of pathogens.</title>
        <authorList>
            <person name="Haridas S."/>
            <person name="Albert R."/>
            <person name="Binder M."/>
            <person name="Bloem J."/>
            <person name="Labutti K."/>
            <person name="Salamov A."/>
            <person name="Andreopoulos B."/>
            <person name="Baker S."/>
            <person name="Barry K."/>
            <person name="Bills G."/>
            <person name="Bluhm B."/>
            <person name="Cannon C."/>
            <person name="Castanera R."/>
            <person name="Culley D."/>
            <person name="Daum C."/>
            <person name="Ezra D."/>
            <person name="Gonzalez J."/>
            <person name="Henrissat B."/>
            <person name="Kuo A."/>
            <person name="Liang C."/>
            <person name="Lipzen A."/>
            <person name="Lutzoni F."/>
            <person name="Magnuson J."/>
            <person name="Mondo S."/>
            <person name="Nolan M."/>
            <person name="Ohm R."/>
            <person name="Pangilinan J."/>
            <person name="Park H.-J."/>
            <person name="Ramirez L."/>
            <person name="Alfaro M."/>
            <person name="Sun H."/>
            <person name="Tritt A."/>
            <person name="Yoshinaga Y."/>
            <person name="Zwiers L.-H."/>
            <person name="Turgeon B."/>
            <person name="Goodwin S."/>
            <person name="Spatafora J."/>
            <person name="Crous P."/>
            <person name="Grigoriev I."/>
        </authorList>
    </citation>
    <scope>NUCLEOTIDE SEQUENCE</scope>
    <source>
        <strain evidence="1">CBS 116005</strain>
    </source>
</reference>
<organism evidence="1 2">
    <name type="scientific">Teratosphaeria nubilosa</name>
    <dbReference type="NCBI Taxonomy" id="161662"/>
    <lineage>
        <taxon>Eukaryota</taxon>
        <taxon>Fungi</taxon>
        <taxon>Dikarya</taxon>
        <taxon>Ascomycota</taxon>
        <taxon>Pezizomycotina</taxon>
        <taxon>Dothideomycetes</taxon>
        <taxon>Dothideomycetidae</taxon>
        <taxon>Mycosphaerellales</taxon>
        <taxon>Teratosphaeriaceae</taxon>
        <taxon>Teratosphaeria</taxon>
    </lineage>
</organism>
<protein>
    <submittedName>
        <fullName evidence="1">Uncharacterized protein</fullName>
    </submittedName>
</protein>
<dbReference type="AlphaFoldDB" id="A0A6G1KYP0"/>
<dbReference type="Proteomes" id="UP000799436">
    <property type="component" value="Unassembled WGS sequence"/>
</dbReference>
<evidence type="ECO:0000313" key="2">
    <source>
        <dbReference type="Proteomes" id="UP000799436"/>
    </source>
</evidence>
<gene>
    <name evidence="1" type="ORF">EJ03DRAFT_331094</name>
</gene>